<dbReference type="EMBL" id="KV428016">
    <property type="protein sequence ID" value="KZT41988.1"/>
    <property type="molecule type" value="Genomic_DNA"/>
</dbReference>
<dbReference type="Proteomes" id="UP000076798">
    <property type="component" value="Unassembled WGS sequence"/>
</dbReference>
<sequence>MSRVSNYFRRFRKLLILLFFIGCVYFLTRRTGNAFAEDDTPLHPSRPDTTNVKEQPGLAQDVLAPQKSRLSDDDEVDEEDIEDDYYAALRPARLRNRPGVPVPPLDQGEALRDSDPLPQHVYRSNGLVEVNPEGRHPIYDLMERAEKEWNDKLQRQSMTLEDAVLEYKRRYARLPPPGFDRWWRYAQDHHIQLIDEYDKITESLEPFWGVDPLVLQEIQAEWETKPDIYTIGKARSFGAVQLLNMSVSEGIREMAEWRSQLQIDVIKEISMDLPPFRASFTAHDGPYQFWAHDVREAAISAAADERYIDYSQVPFQPYLGWASACPPGTPLHDDVWENHPNPADLHAARPKTFIRDHVKSMDPCIHNEAVHLSGFLSNHGKGPGPGTKVVPSFSMCATTLHSDILAVAPEQWTEYIEFDPPWEEKQNAQLFWRGSNTGAEYSHQTQWNISQRIRLIDQSMDQDGTYGVLLPTDRFTPVGSEVKKNGKLLAERFMNVSFVEGAIQCEDSVCDLLEQKYTFGEVVNHTIANQFKYMIDVDGNGWSARFKRLMTTRSCILKATTFPEWYADRIQPWLHYIPIKNDFSDLYDVMTFFQGSPDGDGSDGNDDLARIVGEEGRIWSKEFYRRVDMTAYMFRLYLEYARVMDVDRDYSGFQL</sequence>
<evidence type="ECO:0000256" key="1">
    <source>
        <dbReference type="SAM" id="MobiDB-lite"/>
    </source>
</evidence>
<feature type="domain" description="Glycosyl transferase CAP10" evidence="2">
    <location>
        <begin position="375"/>
        <end position="647"/>
    </location>
</feature>
<evidence type="ECO:0000259" key="2">
    <source>
        <dbReference type="SMART" id="SM00672"/>
    </source>
</evidence>
<gene>
    <name evidence="3" type="ORF">SISSUDRAFT_1041910</name>
</gene>
<accession>A0A166GT93</accession>
<dbReference type="PANTHER" id="PTHR12203">
    <property type="entry name" value="KDEL LYS-ASP-GLU-LEU CONTAINING - RELATED"/>
    <property type="match status" value="1"/>
</dbReference>
<name>A0A166GT93_9AGAM</name>
<dbReference type="SMART" id="SM00672">
    <property type="entry name" value="CAP10"/>
    <property type="match status" value="1"/>
</dbReference>
<dbReference type="InterPro" id="IPR006598">
    <property type="entry name" value="CAP10"/>
</dbReference>
<reference evidence="3 4" key="1">
    <citation type="journal article" date="2016" name="Mol. Biol. Evol.">
        <title>Comparative Genomics of Early-Diverging Mushroom-Forming Fungi Provides Insights into the Origins of Lignocellulose Decay Capabilities.</title>
        <authorList>
            <person name="Nagy L.G."/>
            <person name="Riley R."/>
            <person name="Tritt A."/>
            <person name="Adam C."/>
            <person name="Daum C."/>
            <person name="Floudas D."/>
            <person name="Sun H."/>
            <person name="Yadav J.S."/>
            <person name="Pangilinan J."/>
            <person name="Larsson K.H."/>
            <person name="Matsuura K."/>
            <person name="Barry K."/>
            <person name="Labutti K."/>
            <person name="Kuo R."/>
            <person name="Ohm R.A."/>
            <person name="Bhattacharya S.S."/>
            <person name="Shirouzu T."/>
            <person name="Yoshinaga Y."/>
            <person name="Martin F.M."/>
            <person name="Grigoriev I.V."/>
            <person name="Hibbett D.S."/>
        </authorList>
    </citation>
    <scope>NUCLEOTIDE SEQUENCE [LARGE SCALE GENOMIC DNA]</scope>
    <source>
        <strain evidence="3 4">HHB10207 ss-3</strain>
    </source>
</reference>
<feature type="region of interest" description="Disordered" evidence="1">
    <location>
        <begin position="97"/>
        <end position="117"/>
    </location>
</feature>
<dbReference type="AlphaFoldDB" id="A0A166GT93"/>
<proteinExistence type="predicted"/>
<dbReference type="OrthoDB" id="541052at2759"/>
<dbReference type="InterPro" id="IPR051091">
    <property type="entry name" value="O-Glucosyltr/Glycosyltrsf_90"/>
</dbReference>
<evidence type="ECO:0000313" key="3">
    <source>
        <dbReference type="EMBL" id="KZT41988.1"/>
    </source>
</evidence>
<keyword evidence="4" id="KW-1185">Reference proteome</keyword>
<organism evidence="3 4">
    <name type="scientific">Sistotremastrum suecicum HHB10207 ss-3</name>
    <dbReference type="NCBI Taxonomy" id="1314776"/>
    <lineage>
        <taxon>Eukaryota</taxon>
        <taxon>Fungi</taxon>
        <taxon>Dikarya</taxon>
        <taxon>Basidiomycota</taxon>
        <taxon>Agaricomycotina</taxon>
        <taxon>Agaricomycetes</taxon>
        <taxon>Sistotremastrales</taxon>
        <taxon>Sistotremastraceae</taxon>
        <taxon>Sistotremastrum</taxon>
    </lineage>
</organism>
<feature type="region of interest" description="Disordered" evidence="1">
    <location>
        <begin position="36"/>
        <end position="78"/>
    </location>
</feature>
<protein>
    <recommendedName>
        <fullName evidence="2">Glycosyl transferase CAP10 domain-containing protein</fullName>
    </recommendedName>
</protein>
<evidence type="ECO:0000313" key="4">
    <source>
        <dbReference type="Proteomes" id="UP000076798"/>
    </source>
</evidence>
<dbReference type="Pfam" id="PF05686">
    <property type="entry name" value="Glyco_transf_90"/>
    <property type="match status" value="1"/>
</dbReference>
<dbReference type="PANTHER" id="PTHR12203:SF118">
    <property type="entry name" value="BETA-1,2-XYLOSYLTRANSFERASE 1"/>
    <property type="match status" value="1"/>
</dbReference>